<comment type="caution">
    <text evidence="4">The sequence shown here is derived from an EMBL/GenBank/DDBJ whole genome shotgun (WGS) entry which is preliminary data.</text>
</comment>
<accession>A0AA89AQ68</accession>
<proteinExistence type="predicted"/>
<feature type="compositionally biased region" description="Low complexity" evidence="1">
    <location>
        <begin position="1"/>
        <end position="17"/>
    </location>
</feature>
<dbReference type="CDD" id="cd09272">
    <property type="entry name" value="RNase_HI_RT_Ty1"/>
    <property type="match status" value="1"/>
</dbReference>
<evidence type="ECO:0000259" key="3">
    <source>
        <dbReference type="Pfam" id="PF22936"/>
    </source>
</evidence>
<evidence type="ECO:0000313" key="5">
    <source>
        <dbReference type="Proteomes" id="UP001188597"/>
    </source>
</evidence>
<feature type="domain" description="Retrovirus-related Pol polyprotein from transposon TNT 1-94-like beta-barrel" evidence="3">
    <location>
        <begin position="257"/>
        <end position="331"/>
    </location>
</feature>
<dbReference type="PANTHER" id="PTHR37610">
    <property type="entry name" value="CCHC-TYPE DOMAIN-CONTAINING PROTEIN"/>
    <property type="match status" value="1"/>
</dbReference>
<dbReference type="PANTHER" id="PTHR37610:SF47">
    <property type="entry name" value="RETROTRANSPOSON COPIA-LIKE N-TERMINAL DOMAIN-CONTAINING PROTEIN"/>
    <property type="match status" value="1"/>
</dbReference>
<dbReference type="Pfam" id="PF22936">
    <property type="entry name" value="Pol_BBD"/>
    <property type="match status" value="1"/>
</dbReference>
<feature type="region of interest" description="Disordered" evidence="1">
    <location>
        <begin position="1"/>
        <end position="20"/>
    </location>
</feature>
<dbReference type="InterPro" id="IPR029472">
    <property type="entry name" value="Copia-like_N"/>
</dbReference>
<keyword evidence="5" id="KW-1185">Reference proteome</keyword>
<evidence type="ECO:0000259" key="2">
    <source>
        <dbReference type="Pfam" id="PF14244"/>
    </source>
</evidence>
<gene>
    <name evidence="4" type="ORF">RJ639_009860</name>
</gene>
<sequence length="691" mass="77643">MATESSSFSGTSSGQESINTGGSEGSVILITKHKLTGHNYHQWAKSVMMFISGKGKDDYLTGTAGPPQKDDLSFRMWKTENNMVMSWLINTMDTEIGQNFLFYDTAYEIWMAAKETYSDNDNTAELFDIKGALHDLRQGEMSQLDGFESLDWECPADASRYKKIIEKERIFKLLLRLDKSLDEPNREKEAQGFVVDSEGTGKTTSDLAFFSKEQVEWLQKMFSSGSSLAPVISTGSTAQKGNFLTALYSKAEDSSDWIIDSGASDNMTGDVSLLHECSPCHENYKVRIVDGSLSTVTGIGKVIISERLILNSVLLVPNLSCNLLSISKITQDLNCVVNFSSTHCLFQDLDSGKMIGNAKESKGLYRIRTDDQQDTRAHHVFLSATNNSGARWFVSFVDDHIRVTWVFLMKDKSEAGSIFKSFHSMIQNQFQAKIQGENSISQEEYQFWDIPTLDIPLTLSESHSQPDIEPSHFDTQLSDPNLIRGGNKELKDKELKVYSRRQTNPKPVEPHMHPEPCQTDVPSSTPTEVIQGNDEEEISKLKQVLSREFEIKDLGTLRYFLGMEVASKKQSVVARSSAEAEFRAMAHGICEGMWLKRLLEELQFPPSTSMKLMCDNKAAISIAKNPVHHDRTKHIEIDRHFIKEKIEQGVIEVDYTPTRQQTADVLTKTIPRGPFDIHLSKLGLIDIHSPA</sequence>
<evidence type="ECO:0000256" key="1">
    <source>
        <dbReference type="SAM" id="MobiDB-lite"/>
    </source>
</evidence>
<evidence type="ECO:0000313" key="4">
    <source>
        <dbReference type="EMBL" id="KAK3012704.1"/>
    </source>
</evidence>
<feature type="domain" description="Retrotransposon Copia-like N-terminal" evidence="2">
    <location>
        <begin position="29"/>
        <end position="67"/>
    </location>
</feature>
<feature type="region of interest" description="Disordered" evidence="1">
    <location>
        <begin position="503"/>
        <end position="527"/>
    </location>
</feature>
<dbReference type="AlphaFoldDB" id="A0AA89AQ68"/>
<protein>
    <submittedName>
        <fullName evidence="4">Uncharacterized protein</fullName>
    </submittedName>
</protein>
<dbReference type="EMBL" id="JAVXUP010001357">
    <property type="protein sequence ID" value="KAK3012704.1"/>
    <property type="molecule type" value="Genomic_DNA"/>
</dbReference>
<dbReference type="InterPro" id="IPR054722">
    <property type="entry name" value="PolX-like_BBD"/>
</dbReference>
<reference evidence="4" key="1">
    <citation type="submission" date="2022-12" db="EMBL/GenBank/DDBJ databases">
        <title>Draft genome assemblies for two species of Escallonia (Escalloniales).</title>
        <authorList>
            <person name="Chanderbali A."/>
            <person name="Dervinis C."/>
            <person name="Anghel I."/>
            <person name="Soltis D."/>
            <person name="Soltis P."/>
            <person name="Zapata F."/>
        </authorList>
    </citation>
    <scope>NUCLEOTIDE SEQUENCE</scope>
    <source>
        <strain evidence="4">UCBG64.0493</strain>
        <tissue evidence="4">Leaf</tissue>
    </source>
</reference>
<dbReference type="Proteomes" id="UP001188597">
    <property type="component" value="Unassembled WGS sequence"/>
</dbReference>
<organism evidence="4 5">
    <name type="scientific">Escallonia herrerae</name>
    <dbReference type="NCBI Taxonomy" id="1293975"/>
    <lineage>
        <taxon>Eukaryota</taxon>
        <taxon>Viridiplantae</taxon>
        <taxon>Streptophyta</taxon>
        <taxon>Embryophyta</taxon>
        <taxon>Tracheophyta</taxon>
        <taxon>Spermatophyta</taxon>
        <taxon>Magnoliopsida</taxon>
        <taxon>eudicotyledons</taxon>
        <taxon>Gunneridae</taxon>
        <taxon>Pentapetalae</taxon>
        <taxon>asterids</taxon>
        <taxon>campanulids</taxon>
        <taxon>Escalloniales</taxon>
        <taxon>Escalloniaceae</taxon>
        <taxon>Escallonia</taxon>
    </lineage>
</organism>
<name>A0AA89AQ68_9ASTE</name>
<dbReference type="Pfam" id="PF14244">
    <property type="entry name" value="Retrotran_gag_3"/>
    <property type="match status" value="1"/>
</dbReference>
<feature type="region of interest" description="Disordered" evidence="1">
    <location>
        <begin position="463"/>
        <end position="485"/>
    </location>
</feature>